<dbReference type="RefSeq" id="WP_134451015.1">
    <property type="nucleotide sequence ID" value="NZ_SOFY01000014.1"/>
</dbReference>
<evidence type="ECO:0000259" key="4">
    <source>
        <dbReference type="PROSITE" id="PS50043"/>
    </source>
</evidence>
<dbReference type="InterPro" id="IPR027417">
    <property type="entry name" value="P-loop_NTPase"/>
</dbReference>
<keyword evidence="2" id="KW-0238">DNA-binding</keyword>
<gene>
    <name evidence="5" type="ORF">E3O49_03835</name>
</gene>
<dbReference type="InterPro" id="IPR000792">
    <property type="entry name" value="Tscrpt_reg_LuxR_C"/>
</dbReference>
<dbReference type="InterPro" id="IPR016032">
    <property type="entry name" value="Sig_transdc_resp-reg_C-effctor"/>
</dbReference>
<feature type="domain" description="HTH luxR-type" evidence="4">
    <location>
        <begin position="833"/>
        <end position="898"/>
    </location>
</feature>
<dbReference type="InterPro" id="IPR041617">
    <property type="entry name" value="TPR_MalT"/>
</dbReference>
<dbReference type="SUPFAM" id="SSF52540">
    <property type="entry name" value="P-loop containing nucleoside triphosphate hydrolases"/>
    <property type="match status" value="1"/>
</dbReference>
<sequence>MAMPVLATKLFIPRLRSRAVPRPRLVERLREGLHSGRKLTLISAPAGFGKTTLLSEWIADARRRDPQLRVAWLSLDEGDNDPSRFLTYLVGALQRADPALGSESLTLSPASIEPALTGLINDVAQSPAEIILVLDDFQLIEEKTIRDALVFFLDHLPSNLHLAVASRSDPLLPVARLRAGGELTELRAADLRFTPDEAAAFLSQMAGLELSPEDVAALESRTEGWIAGLQLAALSMRDRSDVSGFIRGFTGSNRFVIDYLAEEVLQRQPEQVREFLLRTAILDRLSGSLCEAVTGQAGGSDVLESLERDNLFLVPLDDGRQWYRYHHLFADVLRARLLRDRPDLVPTLHRRASEWHERNDLPEEAVTHALAAADFARAARVIEGSVPAVRKSRQDATLLRWLTLLPEEVIDRRPVLGVYRAWSSLVSGDVEAIEPRLRVAERALAATTDDGAPGHDSADSEELRTLPVTIAVYRAAAAQARGKVVGMKEHAERALALTQPDDHLGRGAAAGFLGLASWTTGDLESGLRAFGEVRSSLRLAGNLADVLATTIVLADMLVPLGRLREAQRAYEQALQLAAEQGDPPPQSTADLHVGISELLRERGELPAAAEHLAASEALGEQASSSEKRHRRFVAMARIRQTEGDFDAALDLLGTAEGLYRRGFFPEVRPIAAIRARIWIEQGRLAEALAWVTGQGLSVNEDLTYLREFGHITLARLLIAQQRADPRGSIQAATGLLDRLLVAAEAGGRTGSANEILILQALAQEAQGRIPSALPPLHRALSLAEPEGYLRLFADEGAPMTALLDAAADAGILPDYVRRLGRALRQTDVDRASLPGIPEALSERESHVLRLLATELSGPQIASELYVSLNTLRTHTRHIFAKLGVNSRPAAVTRAAELGLIQRRV</sequence>
<dbReference type="InterPro" id="IPR036388">
    <property type="entry name" value="WH-like_DNA-bd_sf"/>
</dbReference>
<dbReference type="Gene3D" id="3.40.50.300">
    <property type="entry name" value="P-loop containing nucleotide triphosphate hydrolases"/>
    <property type="match status" value="1"/>
</dbReference>
<comment type="caution">
    <text evidence="5">The sequence shown here is derived from an EMBL/GenBank/DDBJ whole genome shotgun (WGS) entry which is preliminary data.</text>
</comment>
<evidence type="ECO:0000313" key="6">
    <source>
        <dbReference type="Proteomes" id="UP000297403"/>
    </source>
</evidence>
<dbReference type="SMART" id="SM00421">
    <property type="entry name" value="HTH_LUXR"/>
    <property type="match status" value="1"/>
</dbReference>
<accession>A0AAQ2C7S4</accession>
<dbReference type="Pfam" id="PF00196">
    <property type="entry name" value="GerE"/>
    <property type="match status" value="1"/>
</dbReference>
<organism evidence="5 6">
    <name type="scientific">Cryobacterium shii</name>
    <dbReference type="NCBI Taxonomy" id="1259235"/>
    <lineage>
        <taxon>Bacteria</taxon>
        <taxon>Bacillati</taxon>
        <taxon>Actinomycetota</taxon>
        <taxon>Actinomycetes</taxon>
        <taxon>Micrococcales</taxon>
        <taxon>Microbacteriaceae</taxon>
        <taxon>Cryobacterium</taxon>
    </lineage>
</organism>
<keyword evidence="3" id="KW-0804">Transcription</keyword>
<dbReference type="EMBL" id="SOFY01000014">
    <property type="protein sequence ID" value="TFC51217.1"/>
    <property type="molecule type" value="Genomic_DNA"/>
</dbReference>
<dbReference type="CDD" id="cd06170">
    <property type="entry name" value="LuxR_C_like"/>
    <property type="match status" value="1"/>
</dbReference>
<dbReference type="PANTHER" id="PTHR44688">
    <property type="entry name" value="DNA-BINDING TRANSCRIPTIONAL ACTIVATOR DEVR_DOSR"/>
    <property type="match status" value="1"/>
</dbReference>
<keyword evidence="6" id="KW-1185">Reference proteome</keyword>
<dbReference type="GO" id="GO:0003677">
    <property type="term" value="F:DNA binding"/>
    <property type="evidence" value="ECO:0007669"/>
    <property type="project" value="UniProtKB-KW"/>
</dbReference>
<dbReference type="Pfam" id="PF17874">
    <property type="entry name" value="TPR_MalT"/>
    <property type="match status" value="1"/>
</dbReference>
<evidence type="ECO:0000256" key="3">
    <source>
        <dbReference type="ARBA" id="ARBA00023163"/>
    </source>
</evidence>
<dbReference type="PROSITE" id="PS50043">
    <property type="entry name" value="HTH_LUXR_2"/>
    <property type="match status" value="1"/>
</dbReference>
<dbReference type="Pfam" id="PF25873">
    <property type="entry name" value="WHD_MalT"/>
    <property type="match status" value="1"/>
</dbReference>
<reference evidence="5 6" key="1">
    <citation type="submission" date="2019-03" db="EMBL/GenBank/DDBJ databases">
        <title>Genomics of glacier-inhabiting Cryobacterium strains.</title>
        <authorList>
            <person name="Liu Q."/>
            <person name="Xin Y.-H."/>
        </authorList>
    </citation>
    <scope>NUCLEOTIDE SEQUENCE [LARGE SCALE GENOMIC DNA]</scope>
    <source>
        <strain evidence="6">TMT1-22</strain>
    </source>
</reference>
<dbReference type="InterPro" id="IPR011990">
    <property type="entry name" value="TPR-like_helical_dom_sf"/>
</dbReference>
<dbReference type="PRINTS" id="PR00038">
    <property type="entry name" value="HTHLUXR"/>
</dbReference>
<dbReference type="PANTHER" id="PTHR44688:SF16">
    <property type="entry name" value="DNA-BINDING TRANSCRIPTIONAL ACTIVATOR DEVR_DOSR"/>
    <property type="match status" value="1"/>
</dbReference>
<dbReference type="AlphaFoldDB" id="A0AAQ2C7S4"/>
<dbReference type="InterPro" id="IPR059106">
    <property type="entry name" value="WHD_MalT"/>
</dbReference>
<protein>
    <submittedName>
        <fullName evidence="5">Helix-turn-helix transcriptional regulator</fullName>
    </submittedName>
</protein>
<dbReference type="SUPFAM" id="SSF46894">
    <property type="entry name" value="C-terminal effector domain of the bipartite response regulators"/>
    <property type="match status" value="1"/>
</dbReference>
<evidence type="ECO:0000256" key="2">
    <source>
        <dbReference type="ARBA" id="ARBA00023125"/>
    </source>
</evidence>
<evidence type="ECO:0000256" key="1">
    <source>
        <dbReference type="ARBA" id="ARBA00023015"/>
    </source>
</evidence>
<keyword evidence="1" id="KW-0805">Transcription regulation</keyword>
<proteinExistence type="predicted"/>
<dbReference type="GO" id="GO:0006355">
    <property type="term" value="P:regulation of DNA-templated transcription"/>
    <property type="evidence" value="ECO:0007669"/>
    <property type="project" value="InterPro"/>
</dbReference>
<evidence type="ECO:0000313" key="5">
    <source>
        <dbReference type="EMBL" id="TFC51217.1"/>
    </source>
</evidence>
<dbReference type="Gene3D" id="1.25.40.10">
    <property type="entry name" value="Tetratricopeptide repeat domain"/>
    <property type="match status" value="1"/>
</dbReference>
<dbReference type="SUPFAM" id="SSF48452">
    <property type="entry name" value="TPR-like"/>
    <property type="match status" value="1"/>
</dbReference>
<dbReference type="Proteomes" id="UP000297403">
    <property type="component" value="Unassembled WGS sequence"/>
</dbReference>
<dbReference type="Gene3D" id="1.10.10.10">
    <property type="entry name" value="Winged helix-like DNA-binding domain superfamily/Winged helix DNA-binding domain"/>
    <property type="match status" value="1"/>
</dbReference>
<name>A0AAQ2C7S4_9MICO</name>